<proteinExistence type="predicted"/>
<protein>
    <submittedName>
        <fullName evidence="1">Uncharacterized protein</fullName>
    </submittedName>
</protein>
<evidence type="ECO:0000313" key="1">
    <source>
        <dbReference type="EMBL" id="TWF54825.1"/>
    </source>
</evidence>
<name>A0A561QWS4_9HYPH</name>
<dbReference type="AlphaFoldDB" id="A0A561QWS4"/>
<dbReference type="EMBL" id="VIWP01000003">
    <property type="protein sequence ID" value="TWF54825.1"/>
    <property type="molecule type" value="Genomic_DNA"/>
</dbReference>
<organism evidence="1 2">
    <name type="scientific">Neorhizobium alkalisoli</name>
    <dbReference type="NCBI Taxonomy" id="528178"/>
    <lineage>
        <taxon>Bacteria</taxon>
        <taxon>Pseudomonadati</taxon>
        <taxon>Pseudomonadota</taxon>
        <taxon>Alphaproteobacteria</taxon>
        <taxon>Hyphomicrobiales</taxon>
        <taxon>Rhizobiaceae</taxon>
        <taxon>Rhizobium/Agrobacterium group</taxon>
        <taxon>Neorhizobium</taxon>
    </lineage>
</organism>
<dbReference type="Proteomes" id="UP000320653">
    <property type="component" value="Unassembled WGS sequence"/>
</dbReference>
<keyword evidence="2" id="KW-1185">Reference proteome</keyword>
<evidence type="ECO:0000313" key="2">
    <source>
        <dbReference type="Proteomes" id="UP000320653"/>
    </source>
</evidence>
<comment type="caution">
    <text evidence="1">The sequence shown here is derived from an EMBL/GenBank/DDBJ whole genome shotgun (WGS) entry which is preliminary data.</text>
</comment>
<accession>A0A561QWS4</accession>
<sequence>MMKDDRRDASLLIGLHKLAEHSGDGLVPELYALIAAREEAEASNIITFRSASKPGASSVPAAEAGKVLMFRK</sequence>
<reference evidence="1 2" key="1">
    <citation type="submission" date="2019-06" db="EMBL/GenBank/DDBJ databases">
        <title>Sorghum-associated microbial communities from plants grown in Nebraska, USA.</title>
        <authorList>
            <person name="Schachtman D."/>
        </authorList>
    </citation>
    <scope>NUCLEOTIDE SEQUENCE [LARGE SCALE GENOMIC DNA]</scope>
    <source>
        <strain evidence="1 2">1225</strain>
    </source>
</reference>
<dbReference type="OrthoDB" id="8289686at2"/>
<gene>
    <name evidence="1" type="ORF">FHW37_103696</name>
</gene>